<organism evidence="11 12">
    <name type="scientific">Nocardioides renjunii</name>
    <dbReference type="NCBI Taxonomy" id="3095075"/>
    <lineage>
        <taxon>Bacteria</taxon>
        <taxon>Bacillati</taxon>
        <taxon>Actinomycetota</taxon>
        <taxon>Actinomycetes</taxon>
        <taxon>Propionibacteriales</taxon>
        <taxon>Nocardioidaceae</taxon>
        <taxon>Nocardioides</taxon>
    </lineage>
</organism>
<keyword evidence="9" id="KW-0812">Transmembrane</keyword>
<comment type="catalytic activity">
    <reaction evidence="1">
        <text>ATP + protein L-histidine = ADP + protein N-phospho-L-histidine.</text>
        <dbReference type="EC" id="2.7.13.3"/>
    </reaction>
</comment>
<feature type="transmembrane region" description="Helical" evidence="9">
    <location>
        <begin position="124"/>
        <end position="142"/>
    </location>
</feature>
<feature type="region of interest" description="Disordered" evidence="8">
    <location>
        <begin position="539"/>
        <end position="581"/>
    </location>
</feature>
<dbReference type="Proteomes" id="UP001291999">
    <property type="component" value="Unassembled WGS sequence"/>
</dbReference>
<feature type="compositionally biased region" description="Gly residues" evidence="8">
    <location>
        <begin position="572"/>
        <end position="581"/>
    </location>
</feature>
<evidence type="ECO:0000256" key="8">
    <source>
        <dbReference type="SAM" id="MobiDB-lite"/>
    </source>
</evidence>
<dbReference type="SUPFAM" id="SSF47384">
    <property type="entry name" value="Homodimeric domain of signal transducing histidine kinase"/>
    <property type="match status" value="1"/>
</dbReference>
<feature type="transmembrane region" description="Helical" evidence="9">
    <location>
        <begin position="33"/>
        <end position="51"/>
    </location>
</feature>
<evidence type="ECO:0000256" key="2">
    <source>
        <dbReference type="ARBA" id="ARBA00004236"/>
    </source>
</evidence>
<name>A0ABU5KE98_9ACTN</name>
<dbReference type="InterPro" id="IPR036890">
    <property type="entry name" value="HATPase_C_sf"/>
</dbReference>
<feature type="transmembrane region" description="Helical" evidence="9">
    <location>
        <begin position="192"/>
        <end position="208"/>
    </location>
</feature>
<evidence type="ECO:0000256" key="7">
    <source>
        <dbReference type="ARBA" id="ARBA00023012"/>
    </source>
</evidence>
<comment type="caution">
    <text evidence="11">The sequence shown here is derived from an EMBL/GenBank/DDBJ whole genome shotgun (WGS) entry which is preliminary data.</text>
</comment>
<keyword evidence="9" id="KW-0472">Membrane</keyword>
<evidence type="ECO:0000256" key="3">
    <source>
        <dbReference type="ARBA" id="ARBA00012438"/>
    </source>
</evidence>
<evidence type="ECO:0000256" key="6">
    <source>
        <dbReference type="ARBA" id="ARBA00022777"/>
    </source>
</evidence>
<feature type="transmembrane region" description="Helical" evidence="9">
    <location>
        <begin position="252"/>
        <end position="272"/>
    </location>
</feature>
<keyword evidence="12" id="KW-1185">Reference proteome</keyword>
<dbReference type="PANTHER" id="PTHR43711">
    <property type="entry name" value="TWO-COMPONENT HISTIDINE KINASE"/>
    <property type="match status" value="1"/>
</dbReference>
<evidence type="ECO:0000256" key="1">
    <source>
        <dbReference type="ARBA" id="ARBA00000085"/>
    </source>
</evidence>
<dbReference type="Gene3D" id="3.30.565.10">
    <property type="entry name" value="Histidine kinase-like ATPase, C-terminal domain"/>
    <property type="match status" value="1"/>
</dbReference>
<feature type="domain" description="Histidine kinase" evidence="10">
    <location>
        <begin position="333"/>
        <end position="555"/>
    </location>
</feature>
<keyword evidence="4" id="KW-0597">Phosphoprotein</keyword>
<dbReference type="SMART" id="SM00387">
    <property type="entry name" value="HATPase_c"/>
    <property type="match status" value="1"/>
</dbReference>
<evidence type="ECO:0000313" key="11">
    <source>
        <dbReference type="EMBL" id="MDZ5663298.1"/>
    </source>
</evidence>
<keyword evidence="5" id="KW-0808">Transferase</keyword>
<dbReference type="PROSITE" id="PS50109">
    <property type="entry name" value="HIS_KIN"/>
    <property type="match status" value="1"/>
</dbReference>
<dbReference type="InterPro" id="IPR036097">
    <property type="entry name" value="HisK_dim/P_sf"/>
</dbReference>
<dbReference type="PANTHER" id="PTHR43711:SF26">
    <property type="entry name" value="SENSOR HISTIDINE KINASE RCSC"/>
    <property type="match status" value="1"/>
</dbReference>
<dbReference type="GO" id="GO:0005524">
    <property type="term" value="F:ATP binding"/>
    <property type="evidence" value="ECO:0007669"/>
    <property type="project" value="UniProtKB-KW"/>
</dbReference>
<evidence type="ECO:0000256" key="4">
    <source>
        <dbReference type="ARBA" id="ARBA00022553"/>
    </source>
</evidence>
<dbReference type="EMBL" id="JAXQPW010000006">
    <property type="protein sequence ID" value="MDZ5663298.1"/>
    <property type="molecule type" value="Genomic_DNA"/>
</dbReference>
<dbReference type="CDD" id="cd00082">
    <property type="entry name" value="HisKA"/>
    <property type="match status" value="1"/>
</dbReference>
<protein>
    <recommendedName>
        <fullName evidence="3">histidine kinase</fullName>
        <ecNumber evidence="3">2.7.13.3</ecNumber>
    </recommendedName>
</protein>
<dbReference type="Gene3D" id="1.10.287.130">
    <property type="match status" value="1"/>
</dbReference>
<dbReference type="RefSeq" id="WP_322425107.1">
    <property type="nucleotide sequence ID" value="NZ_JAXQPW010000006.1"/>
</dbReference>
<dbReference type="CDD" id="cd16922">
    <property type="entry name" value="HATPase_EvgS-ArcB-TorS-like"/>
    <property type="match status" value="1"/>
</dbReference>
<feature type="compositionally biased region" description="Basic and acidic residues" evidence="8">
    <location>
        <begin position="555"/>
        <end position="567"/>
    </location>
</feature>
<evidence type="ECO:0000313" key="12">
    <source>
        <dbReference type="Proteomes" id="UP001291999"/>
    </source>
</evidence>
<keyword evidence="11" id="KW-0067">ATP-binding</keyword>
<evidence type="ECO:0000259" key="10">
    <source>
        <dbReference type="PROSITE" id="PS50109"/>
    </source>
</evidence>
<dbReference type="SMART" id="SM00388">
    <property type="entry name" value="HisKA"/>
    <property type="match status" value="1"/>
</dbReference>
<dbReference type="SUPFAM" id="SSF55874">
    <property type="entry name" value="ATPase domain of HSP90 chaperone/DNA topoisomerase II/histidine kinase"/>
    <property type="match status" value="1"/>
</dbReference>
<dbReference type="Pfam" id="PF02518">
    <property type="entry name" value="HATPase_c"/>
    <property type="match status" value="1"/>
</dbReference>
<feature type="transmembrane region" description="Helical" evidence="9">
    <location>
        <begin position="95"/>
        <end position="112"/>
    </location>
</feature>
<dbReference type="InterPro" id="IPR005467">
    <property type="entry name" value="His_kinase_dom"/>
</dbReference>
<dbReference type="InterPro" id="IPR004358">
    <property type="entry name" value="Sig_transdc_His_kin-like_C"/>
</dbReference>
<dbReference type="EC" id="2.7.13.3" evidence="3"/>
<dbReference type="InterPro" id="IPR003661">
    <property type="entry name" value="HisK_dim/P_dom"/>
</dbReference>
<feature type="transmembrane region" description="Helical" evidence="9">
    <location>
        <begin position="278"/>
        <end position="297"/>
    </location>
</feature>
<keyword evidence="9" id="KW-1133">Transmembrane helix</keyword>
<accession>A0ABU5KE98</accession>
<reference evidence="11 12" key="1">
    <citation type="submission" date="2023-11" db="EMBL/GenBank/DDBJ databases">
        <title>Novel species in genus Nocardioides.</title>
        <authorList>
            <person name="Zhou H."/>
        </authorList>
    </citation>
    <scope>NUCLEOTIDE SEQUENCE [LARGE SCALE GENOMIC DNA]</scope>
    <source>
        <strain evidence="11 12">S-58</strain>
    </source>
</reference>
<sequence>MGKRTRVEVCVGALVVAAVVAYAGSDSAALDRLVYLGVLLGASAVAWVGALRSPAEHRRFGSLIAAGVLLTALGDTAWELLAWQGRDTDVSVADPLWFASYVVLCAALWVLLRRSEVGRDAQALVLDAVTIVVVSILVFWNFSIHTIVNDQQLAPHVRVAWSVYPVADAVLLALVARVLMSRTARAHLEASFGIGVVLWLAADIAWLMSVEGDAVLLMDAAWMVAPVLLARSTWRSAESGVDRGPALPNGRMVQMGIAIVPLLVPPVLMLFADTRDELDHLVLVVVGATTLTLLAFVRTARLMRSEERALRELELARDAALDASRAKSMFLATMSHEIRTPLTMVLGTAELLEDTPLDEEQVHLLATMRRSGDHLTALVDDILDFSRIEAGQVSLAAERFDVAGVVTDLVGAYAPRAARAGIRFEHQVAPGVPTTMTGDRTRVLQVVRNLLDNAVKFTPEGGVRLDVRPAADAGGGVGAVEVAVSDTGIGIAEDDLATVFESFRQVDGSTTRPYGGSGLGLAICRQLVELMGGELDVTSRSGQGSTFVARLPVGPREDSRADPRESRTLAPTGGGGARRTP</sequence>
<dbReference type="Pfam" id="PF00512">
    <property type="entry name" value="HisKA"/>
    <property type="match status" value="1"/>
</dbReference>
<dbReference type="InterPro" id="IPR003594">
    <property type="entry name" value="HATPase_dom"/>
</dbReference>
<evidence type="ECO:0000256" key="9">
    <source>
        <dbReference type="SAM" id="Phobius"/>
    </source>
</evidence>
<feature type="transmembrane region" description="Helical" evidence="9">
    <location>
        <begin position="63"/>
        <end position="83"/>
    </location>
</feature>
<keyword evidence="7" id="KW-0902">Two-component regulatory system</keyword>
<proteinExistence type="predicted"/>
<dbReference type="PRINTS" id="PR00344">
    <property type="entry name" value="BCTRLSENSOR"/>
</dbReference>
<feature type="transmembrane region" description="Helical" evidence="9">
    <location>
        <begin position="162"/>
        <end position="180"/>
    </location>
</feature>
<gene>
    <name evidence="11" type="ORF">SFC79_16105</name>
</gene>
<dbReference type="InterPro" id="IPR050736">
    <property type="entry name" value="Sensor_HK_Regulatory"/>
</dbReference>
<keyword evidence="11" id="KW-0547">Nucleotide-binding</keyword>
<keyword evidence="6" id="KW-0418">Kinase</keyword>
<comment type="subcellular location">
    <subcellularLocation>
        <location evidence="2">Cell membrane</location>
    </subcellularLocation>
</comment>
<evidence type="ECO:0000256" key="5">
    <source>
        <dbReference type="ARBA" id="ARBA00022679"/>
    </source>
</evidence>